<dbReference type="RefSeq" id="YP_009269203.1">
    <property type="nucleotide sequence ID" value="NC_030696.1"/>
</dbReference>
<evidence type="ECO:0000313" key="1">
    <source>
        <dbReference type="EMBL" id="ANA86246.1"/>
    </source>
</evidence>
<evidence type="ECO:0000313" key="2">
    <source>
        <dbReference type="Proteomes" id="UP000201458"/>
    </source>
</evidence>
<name>A0A160DED5_9CAUD</name>
<dbReference type="GeneID" id="28378549"/>
<protein>
    <submittedName>
        <fullName evidence="1">Uncharacterized protein</fullName>
    </submittedName>
</protein>
<accession>A0A160DED5</accession>
<organism evidence="1 2">
    <name type="scientific">Gordonia phage Smoothie</name>
    <dbReference type="NCBI Taxonomy" id="1838078"/>
    <lineage>
        <taxon>Viruses</taxon>
        <taxon>Duplodnaviria</taxon>
        <taxon>Heunggongvirae</taxon>
        <taxon>Uroviricota</taxon>
        <taxon>Caudoviricetes</taxon>
        <taxon>Smoothievirus</taxon>
        <taxon>Smoothievirus smoothie</taxon>
    </lineage>
</organism>
<dbReference type="KEGG" id="vg:28378549"/>
<dbReference type="Proteomes" id="UP000201458">
    <property type="component" value="Segment"/>
</dbReference>
<sequence length="93" mass="10133">MSRKSMQADIDTLYAWLDQQSASVGAAIEAVGEINKVLSNPPAIGVHEFVAPWQIKMELLNIYKGDVDAARSAFDWLEEGAEKVTVATEEVPA</sequence>
<keyword evidence="2" id="KW-1185">Reference proteome</keyword>
<proteinExistence type="predicted"/>
<dbReference type="EMBL" id="KU998244">
    <property type="protein sequence ID" value="ANA86246.1"/>
    <property type="molecule type" value="Genomic_DNA"/>
</dbReference>
<reference evidence="1 2" key="1">
    <citation type="submission" date="2016-03" db="EMBL/GenBank/DDBJ databases">
        <authorList>
            <person name="Montgomery M.T."/>
            <person name="Guerrero C.A."/>
            <person name="Mavrich T.N."/>
            <person name="Pope W.H."/>
            <person name="Garlena R.A."/>
            <person name="Russell D.A."/>
            <person name="Jacobs-Sera D."/>
            <person name="Hendrix R.W."/>
            <person name="Hatfull G.F."/>
        </authorList>
    </citation>
    <scope>NUCLEOTIDE SEQUENCE [LARGE SCALE GENOMIC DNA]</scope>
</reference>
<gene>
    <name evidence="1" type="primary">90</name>
    <name evidence="1" type="ORF">PBI_SMOOTHIE_90</name>
</gene>